<accession>A0A484ASH6</accession>
<feature type="non-terminal residue" evidence="2">
    <location>
        <position position="294"/>
    </location>
</feature>
<sequence>MAAEFENVWNQRREIERKTKVETIWPKPAEVLQNNPFRAKRASKDQGRHYNLRRREWRPALGSAVLLRQHQLSNTVEGFAAKLAPKFDGLYKVVKFLSPKVVRLAKEGERNRRVANIAQLKPFHRGDVEIDMIPETETGFPVETPANTNAVGSTKMEVIEISSDNEDASSDSPEPFSREEAKAKSAKGPEGRYPGGNDATTRGVAAIPSPPTGHPGVGCAELLGGRSFVDVEKHHQPDSARITLRYTSVTQGTPCQYRVERGRDPASEAGGGHAQTTTQENPLPGRGRACLHSE</sequence>
<proteinExistence type="predicted"/>
<dbReference type="EMBL" id="LSRL02001862">
    <property type="protein sequence ID" value="TDG38820.1"/>
    <property type="molecule type" value="Genomic_DNA"/>
</dbReference>
<comment type="caution">
    <text evidence="2">The sequence shown here is derived from an EMBL/GenBank/DDBJ whole genome shotgun (WGS) entry which is preliminary data.</text>
</comment>
<evidence type="ECO:0000313" key="2">
    <source>
        <dbReference type="EMBL" id="TDG38820.1"/>
    </source>
</evidence>
<keyword evidence="3" id="KW-1185">Reference proteome</keyword>
<feature type="region of interest" description="Disordered" evidence="1">
    <location>
        <begin position="261"/>
        <end position="294"/>
    </location>
</feature>
<feature type="compositionally biased region" description="Basic and acidic residues" evidence="1">
    <location>
        <begin position="176"/>
        <end position="190"/>
    </location>
</feature>
<gene>
    <name evidence="2" type="ORF">AWZ03_014758</name>
</gene>
<name>A0A484ASH6_DRONA</name>
<evidence type="ECO:0000256" key="1">
    <source>
        <dbReference type="SAM" id="MobiDB-lite"/>
    </source>
</evidence>
<organism evidence="2 3">
    <name type="scientific">Drosophila navojoa</name>
    <name type="common">Fruit fly</name>
    <dbReference type="NCBI Taxonomy" id="7232"/>
    <lineage>
        <taxon>Eukaryota</taxon>
        <taxon>Metazoa</taxon>
        <taxon>Ecdysozoa</taxon>
        <taxon>Arthropoda</taxon>
        <taxon>Hexapoda</taxon>
        <taxon>Insecta</taxon>
        <taxon>Pterygota</taxon>
        <taxon>Neoptera</taxon>
        <taxon>Endopterygota</taxon>
        <taxon>Diptera</taxon>
        <taxon>Brachycera</taxon>
        <taxon>Muscomorpha</taxon>
        <taxon>Ephydroidea</taxon>
        <taxon>Drosophilidae</taxon>
        <taxon>Drosophila</taxon>
    </lineage>
</organism>
<dbReference type="AlphaFoldDB" id="A0A484ASH6"/>
<dbReference type="Proteomes" id="UP000295192">
    <property type="component" value="Unassembled WGS sequence"/>
</dbReference>
<feature type="region of interest" description="Disordered" evidence="1">
    <location>
        <begin position="163"/>
        <end position="218"/>
    </location>
</feature>
<evidence type="ECO:0000313" key="3">
    <source>
        <dbReference type="Proteomes" id="UP000295192"/>
    </source>
</evidence>
<reference evidence="2 3" key="1">
    <citation type="journal article" date="2019" name="J. Hered.">
        <title>An Improved Genome Assembly for Drosophila navojoa, the Basal Species in the mojavensis Cluster.</title>
        <authorList>
            <person name="Vanderlinde T."/>
            <person name="Dupim E.G."/>
            <person name="Nazario-Yepiz N.O."/>
            <person name="Carvalho A.B."/>
        </authorList>
    </citation>
    <scope>NUCLEOTIDE SEQUENCE [LARGE SCALE GENOMIC DNA]</scope>
    <source>
        <strain evidence="2">Navoj_Jal97</strain>
        <tissue evidence="2">Whole organism</tissue>
    </source>
</reference>
<protein>
    <submittedName>
        <fullName evidence="2">Uncharacterized protein</fullName>
    </submittedName>
</protein>